<evidence type="ECO:0000259" key="8">
    <source>
        <dbReference type="Pfam" id="PF01773"/>
    </source>
</evidence>
<dbReference type="STRING" id="67801.A0A1B0BSG2"/>
<evidence type="ECO:0000259" key="9">
    <source>
        <dbReference type="Pfam" id="PF07662"/>
    </source>
</evidence>
<evidence type="ECO:0000259" key="10">
    <source>
        <dbReference type="Pfam" id="PF07670"/>
    </source>
</evidence>
<feature type="domain" description="Concentrative nucleoside transporter C-terminal" evidence="9">
    <location>
        <begin position="450"/>
        <end position="658"/>
    </location>
</feature>
<dbReference type="InterPro" id="IPR002668">
    <property type="entry name" value="CNT_N_dom"/>
</dbReference>
<feature type="transmembrane region" description="Helical" evidence="7">
    <location>
        <begin position="290"/>
        <end position="309"/>
    </location>
</feature>
<keyword evidence="3" id="KW-1003">Cell membrane</keyword>
<evidence type="ECO:0000256" key="2">
    <source>
        <dbReference type="ARBA" id="ARBA00009033"/>
    </source>
</evidence>
<keyword evidence="7" id="KW-0813">Transport</keyword>
<comment type="subcellular location">
    <subcellularLocation>
        <location evidence="1">Cell membrane</location>
        <topology evidence="1">Multi-pass membrane protein</topology>
    </subcellularLocation>
</comment>
<dbReference type="InterPro" id="IPR018270">
    <property type="entry name" value="C_nuclsd_transpt_met_bac"/>
</dbReference>
<evidence type="ECO:0000256" key="4">
    <source>
        <dbReference type="ARBA" id="ARBA00022692"/>
    </source>
</evidence>
<dbReference type="EMBL" id="JXJN01019695">
    <property type="status" value="NOT_ANNOTATED_CDS"/>
    <property type="molecule type" value="Genomic_DNA"/>
</dbReference>
<dbReference type="PANTHER" id="PTHR10590">
    <property type="entry name" value="SODIUM/NUCLEOSIDE COTRANSPORTER"/>
    <property type="match status" value="1"/>
</dbReference>
<dbReference type="Pfam" id="PF07662">
    <property type="entry name" value="Nucleos_tra2_C"/>
    <property type="match status" value="1"/>
</dbReference>
<feature type="domain" description="Nucleoside transporter/FeoB GTPase Gate" evidence="10">
    <location>
        <begin position="348"/>
        <end position="446"/>
    </location>
</feature>
<evidence type="ECO:0000256" key="1">
    <source>
        <dbReference type="ARBA" id="ARBA00004651"/>
    </source>
</evidence>
<evidence type="ECO:0000313" key="11">
    <source>
        <dbReference type="EnsemblMetazoa" id="GPPI039184-PA"/>
    </source>
</evidence>
<evidence type="ECO:0000256" key="7">
    <source>
        <dbReference type="RuleBase" id="RU362018"/>
    </source>
</evidence>
<dbReference type="GO" id="GO:0005886">
    <property type="term" value="C:plasma membrane"/>
    <property type="evidence" value="ECO:0007669"/>
    <property type="project" value="UniProtKB-SubCell"/>
</dbReference>
<evidence type="ECO:0000256" key="6">
    <source>
        <dbReference type="ARBA" id="ARBA00023136"/>
    </source>
</evidence>
<dbReference type="Proteomes" id="UP000092460">
    <property type="component" value="Unassembled WGS sequence"/>
</dbReference>
<name>A0A1B0BSG2_9MUSC</name>
<comment type="similarity">
    <text evidence="2 7">Belongs to the concentrative nucleoside transporter (CNT) (TC 2.A.41) family.</text>
</comment>
<dbReference type="VEuPathDB" id="VectorBase:GPPI039184"/>
<dbReference type="GO" id="GO:0005415">
    <property type="term" value="F:nucleoside:sodium symporter activity"/>
    <property type="evidence" value="ECO:0007669"/>
    <property type="project" value="TreeGrafter"/>
</dbReference>
<feature type="transmembrane region" description="Helical" evidence="7">
    <location>
        <begin position="186"/>
        <end position="206"/>
    </location>
</feature>
<keyword evidence="4 7" id="KW-0812">Transmembrane</keyword>
<dbReference type="InterPro" id="IPR011657">
    <property type="entry name" value="CNT_C_dom"/>
</dbReference>
<keyword evidence="6 7" id="KW-0472">Membrane</keyword>
<dbReference type="PANTHER" id="PTHR10590:SF4">
    <property type="entry name" value="SOLUTE CARRIER FAMILY 28 MEMBER 3"/>
    <property type="match status" value="1"/>
</dbReference>
<organism evidence="11 12">
    <name type="scientific">Glossina palpalis gambiensis</name>
    <dbReference type="NCBI Taxonomy" id="67801"/>
    <lineage>
        <taxon>Eukaryota</taxon>
        <taxon>Metazoa</taxon>
        <taxon>Ecdysozoa</taxon>
        <taxon>Arthropoda</taxon>
        <taxon>Hexapoda</taxon>
        <taxon>Insecta</taxon>
        <taxon>Pterygota</taxon>
        <taxon>Neoptera</taxon>
        <taxon>Endopterygota</taxon>
        <taxon>Diptera</taxon>
        <taxon>Brachycera</taxon>
        <taxon>Muscomorpha</taxon>
        <taxon>Hippoboscoidea</taxon>
        <taxon>Glossinidae</taxon>
        <taxon>Glossina</taxon>
    </lineage>
</organism>
<protein>
    <recommendedName>
        <fullName evidence="7">Sodium/nucleoside cotransporter</fullName>
    </recommendedName>
</protein>
<sequence>MFIYVVVKIREIFINNYLLSFLLLAAPETYSLTYFEIQNVLHCQAAVNKTIKKSLLNETLSLPFNKMNENSSNGELNEAFTPDEKVESGVTDITGTRKAENFQMVTEQDVKHRKPEAGLKKFTITCLRRSVHLVVIGYFAYATYHHLDVESNYCNDGKNDNHIVNEDGSGNQTNHPLCGMQYCDGYGFLALLLGFTYLGLFYYLVFKPKIGHRLYRSILKPLRTKCLHFSKQRPISLLQLLLLVLALVIFLYFETRNAPSKLVALLAPCVFILGGYVFSSQRQAIKWRQITIGVAVQFLLGIVCIRWRVGRNIFNCIGDKVATFLSYADAGNRFVFGDTIVTEGVFAFTALPVIFFFSFIISVLYYLNAMQIVIMKLGWILQKLLDTTVCESVNAAANIFLGMSECPLVIRPYISQLTASEIHSIMVSGFATVSGTVLAAYLKFGASAAHLITASVMAAPASLALSKLYMPETEESKTKSDNIRLAKSEDTSVLDAAANGANNALPIVLGIVANLVAFLGFITFLNALVSWLGFLVGLDQIDFEWVFSKLFIPLAWIMGVPWKDCDIVAKVVATKTIINEFVAYERLGEYIKNQAIDARSAAIATFAICGFANPSSMGILIGSLSAMAPKQRPLIAKVAFRAFVVGSIVCFMSASFAGIFIDEEQDFQ</sequence>
<feature type="transmembrane region" description="Helical" evidence="7">
    <location>
        <begin position="638"/>
        <end position="661"/>
    </location>
</feature>
<dbReference type="NCBIfam" id="TIGR00804">
    <property type="entry name" value="nupC"/>
    <property type="match status" value="1"/>
</dbReference>
<dbReference type="EnsemblMetazoa" id="GPPI039184-RA">
    <property type="protein sequence ID" value="GPPI039184-PA"/>
    <property type="gene ID" value="GPPI039184"/>
</dbReference>
<reference evidence="12" key="1">
    <citation type="submission" date="2015-01" db="EMBL/GenBank/DDBJ databases">
        <authorList>
            <person name="Aksoy S."/>
            <person name="Warren W."/>
            <person name="Wilson R.K."/>
        </authorList>
    </citation>
    <scope>NUCLEOTIDE SEQUENCE [LARGE SCALE GENOMIC DNA]</scope>
    <source>
        <strain evidence="12">IAEA</strain>
    </source>
</reference>
<dbReference type="Pfam" id="PF07670">
    <property type="entry name" value="Gate"/>
    <property type="match status" value="1"/>
</dbReference>
<dbReference type="EMBL" id="JXJN01019694">
    <property type="status" value="NOT_ANNOTATED_CDS"/>
    <property type="molecule type" value="Genomic_DNA"/>
</dbReference>
<feature type="transmembrane region" description="Helical" evidence="7">
    <location>
        <begin position="507"/>
        <end position="534"/>
    </location>
</feature>
<dbReference type="AlphaFoldDB" id="A0A1B0BSG2"/>
<dbReference type="Pfam" id="PF01773">
    <property type="entry name" value="Nucleos_tra2_N"/>
    <property type="match status" value="1"/>
</dbReference>
<proteinExistence type="inferred from homology"/>
<feature type="transmembrane region" description="Helical" evidence="7">
    <location>
        <begin position="235"/>
        <end position="253"/>
    </location>
</feature>
<evidence type="ECO:0000313" key="12">
    <source>
        <dbReference type="Proteomes" id="UP000092460"/>
    </source>
</evidence>
<reference evidence="11" key="2">
    <citation type="submission" date="2020-05" db="UniProtKB">
        <authorList>
            <consortium name="EnsemblMetazoa"/>
        </authorList>
    </citation>
    <scope>IDENTIFICATION</scope>
    <source>
        <strain evidence="11">IAEA</strain>
    </source>
</reference>
<feature type="transmembrane region" description="Helical" evidence="7">
    <location>
        <begin position="259"/>
        <end position="278"/>
    </location>
</feature>
<evidence type="ECO:0000256" key="5">
    <source>
        <dbReference type="ARBA" id="ARBA00022989"/>
    </source>
</evidence>
<keyword evidence="5 7" id="KW-1133">Transmembrane helix</keyword>
<feature type="transmembrane region" description="Helical" evidence="7">
    <location>
        <begin position="345"/>
        <end position="367"/>
    </location>
</feature>
<dbReference type="InterPro" id="IPR008276">
    <property type="entry name" value="C_nuclsd_transpt"/>
</dbReference>
<dbReference type="InterPro" id="IPR011642">
    <property type="entry name" value="Gate_dom"/>
</dbReference>
<accession>A0A1B0BSG2</accession>
<keyword evidence="12" id="KW-1185">Reference proteome</keyword>
<evidence type="ECO:0000256" key="3">
    <source>
        <dbReference type="ARBA" id="ARBA00022475"/>
    </source>
</evidence>
<feature type="domain" description="Concentrative nucleoside transporter N-terminal" evidence="8">
    <location>
        <begin position="269"/>
        <end position="338"/>
    </location>
</feature>
<feature type="transmembrane region" description="Helical" evidence="7">
    <location>
        <begin position="601"/>
        <end position="626"/>
    </location>
</feature>